<keyword evidence="6" id="KW-1185">Reference proteome</keyword>
<evidence type="ECO:0000256" key="1">
    <source>
        <dbReference type="ARBA" id="ARBA00022531"/>
    </source>
</evidence>
<keyword evidence="2" id="KW-0604">Photosystem II</keyword>
<proteinExistence type="predicted"/>
<dbReference type="EMBL" id="JADFFL010000004">
    <property type="protein sequence ID" value="MBE9662611.1"/>
    <property type="molecule type" value="Genomic_DNA"/>
</dbReference>
<feature type="domain" description="Photosynthesis system II assembly factor Ycf48/Hcf136-like" evidence="4">
    <location>
        <begin position="53"/>
        <end position="229"/>
    </location>
</feature>
<dbReference type="Pfam" id="PF14870">
    <property type="entry name" value="PSII_BNR"/>
    <property type="match status" value="1"/>
</dbReference>
<dbReference type="InterPro" id="IPR028203">
    <property type="entry name" value="PSII_CF48-like_dom"/>
</dbReference>
<name>A0A929L3L6_9SPHI</name>
<dbReference type="Proteomes" id="UP000622475">
    <property type="component" value="Unassembled WGS sequence"/>
</dbReference>
<dbReference type="AlphaFoldDB" id="A0A929L3L6"/>
<dbReference type="GO" id="GO:0009523">
    <property type="term" value="C:photosystem II"/>
    <property type="evidence" value="ECO:0007669"/>
    <property type="project" value="UniProtKB-KW"/>
</dbReference>
<evidence type="ECO:0000256" key="2">
    <source>
        <dbReference type="ARBA" id="ARBA00023276"/>
    </source>
</evidence>
<feature type="chain" id="PRO_5037220250" description="Photosynthesis system II assembly factor Ycf48/Hcf136-like domain-containing protein" evidence="3">
    <location>
        <begin position="21"/>
        <end position="335"/>
    </location>
</feature>
<protein>
    <recommendedName>
        <fullName evidence="4">Photosynthesis system II assembly factor Ycf48/Hcf136-like domain-containing protein</fullName>
    </recommendedName>
</protein>
<dbReference type="Gene3D" id="2.130.10.10">
    <property type="entry name" value="YVTN repeat-like/Quinoprotein amine dehydrogenase"/>
    <property type="match status" value="2"/>
</dbReference>
<sequence length="335" mass="36579">MKNKLLLFALLILATFSACRKNTGGEINVDYWPKIRHLTMDSLKTLTTNIPKADYYDLTFTDSLTGYAVTTGAIIKTINGGLSWTSIPSPANVPLKRVQFTDSQTGYIAGGIGNAGILLKTTNAGQTWTVINFGTTEPLTGMYFISNTTGFIIGDNLFSKTTDGGQTWTSVKEAGANGFHDIRFKNAQTGIATAAKGMYFKTTNGGNTWLKVQTTTTNNLGNVYFTPERTLINKSADTLINVDANMAITKIDPAIFKLHFVNDNDAVGIGNKFGTGFWPNGMVFVTNRSSWTTYQMKGFEPSQVFNFTSIAAMNDYKIMIIGTGLNDTKVMTINR</sequence>
<dbReference type="PROSITE" id="PS51257">
    <property type="entry name" value="PROKAR_LIPOPROTEIN"/>
    <property type="match status" value="1"/>
</dbReference>
<organism evidence="5 6">
    <name type="scientific">Mucilaginibacter myungsuensis</name>
    <dbReference type="NCBI Taxonomy" id="649104"/>
    <lineage>
        <taxon>Bacteria</taxon>
        <taxon>Pseudomonadati</taxon>
        <taxon>Bacteroidota</taxon>
        <taxon>Sphingobacteriia</taxon>
        <taxon>Sphingobacteriales</taxon>
        <taxon>Sphingobacteriaceae</taxon>
        <taxon>Mucilaginibacter</taxon>
    </lineage>
</organism>
<gene>
    <name evidence="5" type="ORF">IRJ16_12020</name>
</gene>
<dbReference type="PANTHER" id="PTHR47199">
    <property type="entry name" value="PHOTOSYSTEM II STABILITY/ASSEMBLY FACTOR HCF136, CHLOROPLASTIC"/>
    <property type="match status" value="1"/>
</dbReference>
<evidence type="ECO:0000313" key="5">
    <source>
        <dbReference type="EMBL" id="MBE9662611.1"/>
    </source>
</evidence>
<reference evidence="5" key="1">
    <citation type="submission" date="2020-10" db="EMBL/GenBank/DDBJ databases">
        <title>Mucilaginibacter mali sp. nov., isolated from rhizosphere soil of apple orchard.</title>
        <authorList>
            <person name="Lee J.-S."/>
            <person name="Kim H.S."/>
            <person name="Kim J.-S."/>
        </authorList>
    </citation>
    <scope>NUCLEOTIDE SEQUENCE</scope>
    <source>
        <strain evidence="5">KCTC 22746</strain>
    </source>
</reference>
<feature type="signal peptide" evidence="3">
    <location>
        <begin position="1"/>
        <end position="20"/>
    </location>
</feature>
<comment type="caution">
    <text evidence="5">The sequence shown here is derived from an EMBL/GenBank/DDBJ whole genome shotgun (WGS) entry which is preliminary data.</text>
</comment>
<dbReference type="GO" id="GO:0015979">
    <property type="term" value="P:photosynthesis"/>
    <property type="evidence" value="ECO:0007669"/>
    <property type="project" value="UniProtKB-KW"/>
</dbReference>
<dbReference type="InterPro" id="IPR015943">
    <property type="entry name" value="WD40/YVTN_repeat-like_dom_sf"/>
</dbReference>
<evidence type="ECO:0000259" key="4">
    <source>
        <dbReference type="Pfam" id="PF14870"/>
    </source>
</evidence>
<keyword evidence="1" id="KW-0602">Photosynthesis</keyword>
<dbReference type="SUPFAM" id="SSF110296">
    <property type="entry name" value="Oligoxyloglucan reducing end-specific cellobiohydrolase"/>
    <property type="match status" value="1"/>
</dbReference>
<evidence type="ECO:0000256" key="3">
    <source>
        <dbReference type="SAM" id="SignalP"/>
    </source>
</evidence>
<dbReference type="RefSeq" id="WP_194111826.1">
    <property type="nucleotide sequence ID" value="NZ_JADFFL010000004.1"/>
</dbReference>
<dbReference type="PANTHER" id="PTHR47199:SF2">
    <property type="entry name" value="PHOTOSYSTEM II STABILITY_ASSEMBLY FACTOR HCF136, CHLOROPLASTIC"/>
    <property type="match status" value="1"/>
</dbReference>
<accession>A0A929L3L6</accession>
<keyword evidence="3" id="KW-0732">Signal</keyword>
<evidence type="ECO:0000313" key="6">
    <source>
        <dbReference type="Proteomes" id="UP000622475"/>
    </source>
</evidence>